<organism evidence="4 5">
    <name type="scientific">Mesorhabditis spiculigera</name>
    <dbReference type="NCBI Taxonomy" id="96644"/>
    <lineage>
        <taxon>Eukaryota</taxon>
        <taxon>Metazoa</taxon>
        <taxon>Ecdysozoa</taxon>
        <taxon>Nematoda</taxon>
        <taxon>Chromadorea</taxon>
        <taxon>Rhabditida</taxon>
        <taxon>Rhabditina</taxon>
        <taxon>Rhabditomorpha</taxon>
        <taxon>Rhabditoidea</taxon>
        <taxon>Rhabditidae</taxon>
        <taxon>Mesorhabditinae</taxon>
        <taxon>Mesorhabditis</taxon>
    </lineage>
</organism>
<dbReference type="InterPro" id="IPR014752">
    <property type="entry name" value="Arrestin-like_C"/>
</dbReference>
<sequence>MSDSVLEVLEIELADGPSPVYRGGEVIKGKIHIRLRKQITVFAVRLQIKGRAAFLNDSKKKADIEKVYFDNDMALLERPPGKADPHHFTWIANYDYHLPFEMPLPKGCPTSFEGPHGFIRYFIKASLVEEDGAQMREYFVKNAFTIVSPSDGHIVRGQAAHVADQATYGGCCCRGKISASLDLSRTGYLPGEVVYGHLKLNTKKPKEFLGQMEVRLVDRVLRVGGDDPHASPYRTLDYRKLEEQVVPKGAKGFEGDLYLITIPPVPPTTKGDFDNITEDMNKSPTKGLFESPSTATLRFRKIPFLRVEYAIQVTLGHSILLEIPIEIGELKTADEATILRPFIAGPQPIGEIDEENKIPFNGPFTYTPVYPYTEKFSNGHTQAPQPTTPTVRIQEPIPEETHRETLREMEAEPGATTTVIQETSHPNENTVVQTTVVRTELPDGSNRTATQTTTTTTLAHEPQVLHEVSASPEPAEAVKRASIVRQSSPTPIPSIIETPPDLPHRESPEPPVDVERTVETTEDDEGATTTTTTETFTEDGVTTVRTTTVTRNPDGSETTHVREETTQEREITSSEREIPTPEEFAHNIEAQEGDESYTQTETFEEDGVTVLRTTTVIKHADGSETRKIHEESHTPIGGDGGDEDE</sequence>
<evidence type="ECO:0000313" key="4">
    <source>
        <dbReference type="EMBL" id="CAJ0572959.1"/>
    </source>
</evidence>
<feature type="region of interest" description="Disordered" evidence="2">
    <location>
        <begin position="619"/>
        <end position="645"/>
    </location>
</feature>
<comment type="similarity">
    <text evidence="1">Belongs to the arrestin family.</text>
</comment>
<dbReference type="InterPro" id="IPR011021">
    <property type="entry name" value="Arrestin-like_N"/>
</dbReference>
<dbReference type="Proteomes" id="UP001177023">
    <property type="component" value="Unassembled WGS sequence"/>
</dbReference>
<reference evidence="4" key="1">
    <citation type="submission" date="2023-06" db="EMBL/GenBank/DDBJ databases">
        <authorList>
            <person name="Delattre M."/>
        </authorList>
    </citation>
    <scope>NUCLEOTIDE SEQUENCE</scope>
    <source>
        <strain evidence="4">AF72</strain>
    </source>
</reference>
<dbReference type="InterPro" id="IPR014756">
    <property type="entry name" value="Ig_E-set"/>
</dbReference>
<feature type="region of interest" description="Disordered" evidence="2">
    <location>
        <begin position="483"/>
        <end position="606"/>
    </location>
</feature>
<keyword evidence="5" id="KW-1185">Reference proteome</keyword>
<dbReference type="PANTHER" id="PTHR11188:SF3">
    <property type="entry name" value="ARRESTIN C-TERMINAL-LIKE DOMAIN-CONTAINING PROTEIN"/>
    <property type="match status" value="1"/>
</dbReference>
<dbReference type="Gene3D" id="2.60.40.640">
    <property type="match status" value="2"/>
</dbReference>
<evidence type="ECO:0000259" key="3">
    <source>
        <dbReference type="SMART" id="SM01017"/>
    </source>
</evidence>
<dbReference type="SUPFAM" id="SSF81296">
    <property type="entry name" value="E set domains"/>
    <property type="match status" value="1"/>
</dbReference>
<feature type="non-terminal residue" evidence="4">
    <location>
        <position position="1"/>
    </location>
</feature>
<dbReference type="InterPro" id="IPR050357">
    <property type="entry name" value="Arrestin_domain-protein"/>
</dbReference>
<dbReference type="Pfam" id="PF02752">
    <property type="entry name" value="Arrestin_C"/>
    <property type="match status" value="1"/>
</dbReference>
<dbReference type="EMBL" id="CATQJA010002610">
    <property type="protein sequence ID" value="CAJ0572959.1"/>
    <property type="molecule type" value="Genomic_DNA"/>
</dbReference>
<evidence type="ECO:0000256" key="1">
    <source>
        <dbReference type="ARBA" id="ARBA00005298"/>
    </source>
</evidence>
<evidence type="ECO:0000256" key="2">
    <source>
        <dbReference type="SAM" id="MobiDB-lite"/>
    </source>
</evidence>
<proteinExistence type="inferred from homology"/>
<feature type="compositionally biased region" description="Low complexity" evidence="2">
    <location>
        <begin position="527"/>
        <end position="551"/>
    </location>
</feature>
<accession>A0AA36CR46</accession>
<gene>
    <name evidence="4" type="ORF">MSPICULIGERA_LOCUS11331</name>
</gene>
<dbReference type="AlphaFoldDB" id="A0AA36CR46"/>
<dbReference type="Pfam" id="PF00339">
    <property type="entry name" value="Arrestin_N"/>
    <property type="match status" value="1"/>
</dbReference>
<feature type="domain" description="Arrestin C-terminal-like" evidence="3">
    <location>
        <begin position="173"/>
        <end position="332"/>
    </location>
</feature>
<feature type="compositionally biased region" description="Basic and acidic residues" evidence="2">
    <location>
        <begin position="619"/>
        <end position="633"/>
    </location>
</feature>
<name>A0AA36CR46_9BILA</name>
<feature type="compositionally biased region" description="Basic and acidic residues" evidence="2">
    <location>
        <begin position="557"/>
        <end position="586"/>
    </location>
</feature>
<feature type="compositionally biased region" description="Basic and acidic residues" evidence="2">
    <location>
        <begin position="502"/>
        <end position="519"/>
    </location>
</feature>
<dbReference type="InterPro" id="IPR011022">
    <property type="entry name" value="Arrestin_C-like"/>
</dbReference>
<dbReference type="GO" id="GO:0015031">
    <property type="term" value="P:protein transport"/>
    <property type="evidence" value="ECO:0007669"/>
    <property type="project" value="TreeGrafter"/>
</dbReference>
<dbReference type="GO" id="GO:0005737">
    <property type="term" value="C:cytoplasm"/>
    <property type="evidence" value="ECO:0007669"/>
    <property type="project" value="TreeGrafter"/>
</dbReference>
<dbReference type="SMART" id="SM01017">
    <property type="entry name" value="Arrestin_C"/>
    <property type="match status" value="1"/>
</dbReference>
<feature type="compositionally biased region" description="Low complexity" evidence="2">
    <location>
        <begin position="487"/>
        <end position="499"/>
    </location>
</feature>
<dbReference type="PANTHER" id="PTHR11188">
    <property type="entry name" value="ARRESTIN DOMAIN CONTAINING PROTEIN"/>
    <property type="match status" value="1"/>
</dbReference>
<comment type="caution">
    <text evidence="4">The sequence shown here is derived from an EMBL/GenBank/DDBJ whole genome shotgun (WGS) entry which is preliminary data.</text>
</comment>
<evidence type="ECO:0000313" key="5">
    <source>
        <dbReference type="Proteomes" id="UP001177023"/>
    </source>
</evidence>
<protein>
    <recommendedName>
        <fullName evidence="3">Arrestin C-terminal-like domain-containing protein</fullName>
    </recommendedName>
</protein>